<comment type="subcellular location">
    <subcellularLocation>
        <location evidence="1">Cell membrane</location>
        <topology evidence="1">Multi-pass membrane protein</topology>
    </subcellularLocation>
</comment>
<evidence type="ECO:0000256" key="5">
    <source>
        <dbReference type="ARBA" id="ARBA00023136"/>
    </source>
</evidence>
<feature type="transmembrane region" description="Helical" evidence="6">
    <location>
        <begin position="7"/>
        <end position="31"/>
    </location>
</feature>
<dbReference type="RefSeq" id="WP_150092424.1">
    <property type="nucleotide sequence ID" value="NZ_VWSF01000027.1"/>
</dbReference>
<evidence type="ECO:0000256" key="4">
    <source>
        <dbReference type="ARBA" id="ARBA00022989"/>
    </source>
</evidence>
<evidence type="ECO:0000256" key="1">
    <source>
        <dbReference type="ARBA" id="ARBA00004651"/>
    </source>
</evidence>
<keyword evidence="9" id="KW-1185">Reference proteome</keyword>
<reference evidence="8 9" key="1">
    <citation type="submission" date="2019-09" db="EMBL/GenBank/DDBJ databases">
        <title>Genome sequence and assembly of Adhaeribacter sp.</title>
        <authorList>
            <person name="Chhetri G."/>
        </authorList>
    </citation>
    <scope>NUCLEOTIDE SEQUENCE [LARGE SCALE GENOMIC DNA]</scope>
    <source>
        <strain evidence="8 9">DK36</strain>
    </source>
</reference>
<dbReference type="InterPro" id="IPR027379">
    <property type="entry name" value="CLS_N"/>
</dbReference>
<evidence type="ECO:0000259" key="7">
    <source>
        <dbReference type="Pfam" id="PF13396"/>
    </source>
</evidence>
<dbReference type="Pfam" id="PF13396">
    <property type="entry name" value="PLDc_N"/>
    <property type="match status" value="1"/>
</dbReference>
<keyword evidence="2" id="KW-1003">Cell membrane</keyword>
<evidence type="ECO:0000256" key="6">
    <source>
        <dbReference type="SAM" id="Phobius"/>
    </source>
</evidence>
<evidence type="ECO:0000256" key="2">
    <source>
        <dbReference type="ARBA" id="ARBA00022475"/>
    </source>
</evidence>
<evidence type="ECO:0000313" key="9">
    <source>
        <dbReference type="Proteomes" id="UP000323426"/>
    </source>
</evidence>
<dbReference type="Proteomes" id="UP000323426">
    <property type="component" value="Unassembled WGS sequence"/>
</dbReference>
<evidence type="ECO:0000256" key="3">
    <source>
        <dbReference type="ARBA" id="ARBA00022692"/>
    </source>
</evidence>
<proteinExistence type="predicted"/>
<dbReference type="GO" id="GO:0005886">
    <property type="term" value="C:plasma membrane"/>
    <property type="evidence" value="ECO:0007669"/>
    <property type="project" value="UniProtKB-SubCell"/>
</dbReference>
<sequence>MLLFIGGLGLVEIVIILLFTLFPLFLLIWALLDIIRSDFKDSVTKLIWVIVVIFVPFAGPLLYLILRKGQKAKHNHI</sequence>
<gene>
    <name evidence="8" type="ORF">F0145_22940</name>
</gene>
<name>A0A5M6CYR2_9BACT</name>
<organism evidence="8 9">
    <name type="scientific">Adhaeribacter rhizoryzae</name>
    <dbReference type="NCBI Taxonomy" id="2607907"/>
    <lineage>
        <taxon>Bacteria</taxon>
        <taxon>Pseudomonadati</taxon>
        <taxon>Bacteroidota</taxon>
        <taxon>Cytophagia</taxon>
        <taxon>Cytophagales</taxon>
        <taxon>Hymenobacteraceae</taxon>
        <taxon>Adhaeribacter</taxon>
    </lineage>
</organism>
<dbReference type="EMBL" id="VWSF01000027">
    <property type="protein sequence ID" value="KAA5540368.1"/>
    <property type="molecule type" value="Genomic_DNA"/>
</dbReference>
<accession>A0A5M6CYR2</accession>
<feature type="transmembrane region" description="Helical" evidence="6">
    <location>
        <begin position="46"/>
        <end position="66"/>
    </location>
</feature>
<keyword evidence="3 6" id="KW-0812">Transmembrane</keyword>
<protein>
    <submittedName>
        <fullName evidence="8">PLDc_N domain-containing protein</fullName>
    </submittedName>
</protein>
<dbReference type="AlphaFoldDB" id="A0A5M6CYR2"/>
<keyword evidence="4 6" id="KW-1133">Transmembrane helix</keyword>
<keyword evidence="5 6" id="KW-0472">Membrane</keyword>
<comment type="caution">
    <text evidence="8">The sequence shown here is derived from an EMBL/GenBank/DDBJ whole genome shotgun (WGS) entry which is preliminary data.</text>
</comment>
<evidence type="ECO:0000313" key="8">
    <source>
        <dbReference type="EMBL" id="KAA5540368.1"/>
    </source>
</evidence>
<feature type="domain" description="Cardiolipin synthase N-terminal" evidence="7">
    <location>
        <begin position="26"/>
        <end position="67"/>
    </location>
</feature>